<sequence>GNLNFGGGGGRGRDEGGAGGGRSGDRAGGRGGGMAGATGRVWWRGTGEGSVDGMVAGAGAAAGMGGEGGGGMAGASGWGQEQRRERGGGFRIVDKSGGPPWAVRGVVAARRWGWVALVADRGGAGRGGVGRGGSSPWRLAVVAGVVHGGGSGRSCRGGRPRVAVIVGWRWGGRQWQRGWGRPCRGGRPRGPLWTVRVWGCNFCLFYKGSLTVDNFVQDGVIWHGSVLVRFGIIQNKDSGYGIWECNKVYVIDKGFRISSNSFW</sequence>
<evidence type="ECO:0000256" key="1">
    <source>
        <dbReference type="SAM" id="MobiDB-lite"/>
    </source>
</evidence>
<dbReference type="AlphaFoldDB" id="A0A699QIX1"/>
<protein>
    <submittedName>
        <fullName evidence="2">Uncharacterized protein</fullName>
    </submittedName>
</protein>
<comment type="caution">
    <text evidence="2">The sequence shown here is derived from an EMBL/GenBank/DDBJ whole genome shotgun (WGS) entry which is preliminary data.</text>
</comment>
<organism evidence="2">
    <name type="scientific">Tanacetum cinerariifolium</name>
    <name type="common">Dalmatian daisy</name>
    <name type="synonym">Chrysanthemum cinerariifolium</name>
    <dbReference type="NCBI Taxonomy" id="118510"/>
    <lineage>
        <taxon>Eukaryota</taxon>
        <taxon>Viridiplantae</taxon>
        <taxon>Streptophyta</taxon>
        <taxon>Embryophyta</taxon>
        <taxon>Tracheophyta</taxon>
        <taxon>Spermatophyta</taxon>
        <taxon>Magnoliopsida</taxon>
        <taxon>eudicotyledons</taxon>
        <taxon>Gunneridae</taxon>
        <taxon>Pentapetalae</taxon>
        <taxon>asterids</taxon>
        <taxon>campanulids</taxon>
        <taxon>Asterales</taxon>
        <taxon>Asteraceae</taxon>
        <taxon>Asteroideae</taxon>
        <taxon>Anthemideae</taxon>
        <taxon>Anthemidinae</taxon>
        <taxon>Tanacetum</taxon>
    </lineage>
</organism>
<gene>
    <name evidence="2" type="ORF">Tci_842463</name>
</gene>
<feature type="compositionally biased region" description="Gly residues" evidence="1">
    <location>
        <begin position="1"/>
        <end position="10"/>
    </location>
</feature>
<dbReference type="EMBL" id="BKCJ011029139">
    <property type="protein sequence ID" value="GFC70493.1"/>
    <property type="molecule type" value="Genomic_DNA"/>
</dbReference>
<feature type="compositionally biased region" description="Basic and acidic residues" evidence="1">
    <location>
        <begin position="81"/>
        <end position="94"/>
    </location>
</feature>
<feature type="region of interest" description="Disordered" evidence="1">
    <location>
        <begin position="69"/>
        <end position="95"/>
    </location>
</feature>
<feature type="region of interest" description="Disordered" evidence="1">
    <location>
        <begin position="1"/>
        <end position="46"/>
    </location>
</feature>
<feature type="non-terminal residue" evidence="2">
    <location>
        <position position="1"/>
    </location>
</feature>
<accession>A0A699QIX1</accession>
<reference evidence="2" key="1">
    <citation type="journal article" date="2019" name="Sci. Rep.">
        <title>Draft genome of Tanacetum cinerariifolium, the natural source of mosquito coil.</title>
        <authorList>
            <person name="Yamashiro T."/>
            <person name="Shiraishi A."/>
            <person name="Satake H."/>
            <person name="Nakayama K."/>
        </authorList>
    </citation>
    <scope>NUCLEOTIDE SEQUENCE</scope>
</reference>
<name>A0A699QIX1_TANCI</name>
<proteinExistence type="predicted"/>
<evidence type="ECO:0000313" key="2">
    <source>
        <dbReference type="EMBL" id="GFC70493.1"/>
    </source>
</evidence>